<proteinExistence type="predicted"/>
<reference evidence="2 3" key="1">
    <citation type="submission" date="2017-10" db="EMBL/GenBank/DDBJ databases">
        <title>Draft genome of Longibacter Salinarum.</title>
        <authorList>
            <person name="Goh K.M."/>
            <person name="Shamsir M.S."/>
            <person name="Lim S.W."/>
        </authorList>
    </citation>
    <scope>NUCLEOTIDE SEQUENCE [LARGE SCALE GENOMIC DNA]</scope>
    <source>
        <strain evidence="2 3">KCTC 52045</strain>
    </source>
</reference>
<accession>A0A2A8D287</accession>
<dbReference type="Proteomes" id="UP000220102">
    <property type="component" value="Unassembled WGS sequence"/>
</dbReference>
<comment type="caution">
    <text evidence="2">The sequence shown here is derived from an EMBL/GenBank/DDBJ whole genome shotgun (WGS) entry which is preliminary data.</text>
</comment>
<dbReference type="OrthoDB" id="1492350at2"/>
<evidence type="ECO:0000256" key="1">
    <source>
        <dbReference type="SAM" id="MobiDB-lite"/>
    </source>
</evidence>
<dbReference type="AlphaFoldDB" id="A0A2A8D287"/>
<evidence type="ECO:0000313" key="3">
    <source>
        <dbReference type="Proteomes" id="UP000220102"/>
    </source>
</evidence>
<name>A0A2A8D287_9BACT</name>
<dbReference type="EMBL" id="PDEQ01000001">
    <property type="protein sequence ID" value="PEN15036.1"/>
    <property type="molecule type" value="Genomic_DNA"/>
</dbReference>
<dbReference type="RefSeq" id="WP_143815266.1">
    <property type="nucleotide sequence ID" value="NZ_PDEQ01000001.1"/>
</dbReference>
<keyword evidence="3" id="KW-1185">Reference proteome</keyword>
<protein>
    <submittedName>
        <fullName evidence="2">Uncharacterized protein</fullName>
    </submittedName>
</protein>
<organism evidence="2 3">
    <name type="scientific">Longibacter salinarum</name>
    <dbReference type="NCBI Taxonomy" id="1850348"/>
    <lineage>
        <taxon>Bacteria</taxon>
        <taxon>Pseudomonadati</taxon>
        <taxon>Rhodothermota</taxon>
        <taxon>Rhodothermia</taxon>
        <taxon>Rhodothermales</taxon>
        <taxon>Salisaetaceae</taxon>
        <taxon>Longibacter</taxon>
    </lineage>
</organism>
<evidence type="ECO:0000313" key="2">
    <source>
        <dbReference type="EMBL" id="PEN15036.1"/>
    </source>
</evidence>
<gene>
    <name evidence="2" type="ORF">CRI94_01745</name>
</gene>
<sequence>MQPESFLDGQPSPRAAPTVRVDQMQRPDTWTFEFRGFGSAAFRILDRLRETPHIDQYQDEKPGVTDDLKDPFRRYRDDLVVQWVLPNRLDFETERHVFSRLLKNDFGAGGCHDNLWMAFYRPETKRLKDVQISHRISPDGFDIGIYVGSHAKDLLQQARSRIDDAPETYLDLINPLIGRDNWRFSLHGGSGDRAWTNVWTAPLDEMPDDLARCKGIWVRRRIGRERVLDLGPELVKEGVNTVMDVWPIYRFYLA</sequence>
<feature type="region of interest" description="Disordered" evidence="1">
    <location>
        <begin position="1"/>
        <end position="21"/>
    </location>
</feature>